<evidence type="ECO:0000256" key="3">
    <source>
        <dbReference type="ARBA" id="ARBA00022840"/>
    </source>
</evidence>
<dbReference type="EMBL" id="LN610572">
    <property type="protein sequence ID" value="CEF88981.1"/>
    <property type="molecule type" value="Genomic_DNA"/>
</dbReference>
<name>A0A0A1IUD0_9CAUD</name>
<dbReference type="InterPro" id="IPR035421">
    <property type="entry name" value="Terminase_6C"/>
</dbReference>
<dbReference type="InterPro" id="IPR027417">
    <property type="entry name" value="P-loop_NTPase"/>
</dbReference>
<keyword evidence="4" id="KW-0231">Viral genome packaging</keyword>
<dbReference type="KEGG" id="vg:40100380"/>
<proteinExistence type="predicted"/>
<organism evidence="6 7">
    <name type="scientific">Pseudomonas phage vB_PaeM_C2-10_Ab02</name>
    <dbReference type="NCBI Taxonomy" id="1548900"/>
    <lineage>
        <taxon>Viruses</taxon>
        <taxon>Duplodnaviria</taxon>
        <taxon>Heunggongvirae</taxon>
        <taxon>Uroviricota</taxon>
        <taxon>Caudoviricetes</taxon>
        <taxon>Vandenendeviridae</taxon>
        <taxon>Skurskavirinae</taxon>
        <taxon>Pakpunavirus</taxon>
        <taxon>Pakpunavirus CAb02</taxon>
    </lineage>
</organism>
<evidence type="ECO:0000313" key="6">
    <source>
        <dbReference type="EMBL" id="CEF88981.1"/>
    </source>
</evidence>
<dbReference type="Pfam" id="PF17289">
    <property type="entry name" value="Terminase_6C"/>
    <property type="match status" value="1"/>
</dbReference>
<keyword evidence="1" id="KW-1188">Viral release from host cell</keyword>
<keyword evidence="7" id="KW-1185">Reference proteome</keyword>
<dbReference type="Pfam" id="PF03237">
    <property type="entry name" value="Terminase_6N"/>
    <property type="match status" value="1"/>
</dbReference>
<dbReference type="Gene3D" id="3.40.50.300">
    <property type="entry name" value="P-loop containing nucleotide triphosphate hydrolases"/>
    <property type="match status" value="1"/>
</dbReference>
<evidence type="ECO:0000256" key="2">
    <source>
        <dbReference type="ARBA" id="ARBA00022741"/>
    </source>
</evidence>
<evidence type="ECO:0000313" key="7">
    <source>
        <dbReference type="Proteomes" id="UP000030231"/>
    </source>
</evidence>
<dbReference type="GeneID" id="40100380"/>
<accession>A0A0A1IUD0</accession>
<dbReference type="Proteomes" id="UP000030231">
    <property type="component" value="Genome"/>
</dbReference>
<dbReference type="NCBIfam" id="TIGR01630">
    <property type="entry name" value="psiM2_ORF9"/>
    <property type="match status" value="1"/>
</dbReference>
<evidence type="ECO:0000259" key="5">
    <source>
        <dbReference type="Pfam" id="PF17289"/>
    </source>
</evidence>
<dbReference type="RefSeq" id="YP_009623458.1">
    <property type="nucleotide sequence ID" value="NC_042113.1"/>
</dbReference>
<feature type="domain" description="Terminase large subunit gp17-like C-terminal" evidence="5">
    <location>
        <begin position="327"/>
        <end position="481"/>
    </location>
</feature>
<dbReference type="InterPro" id="IPR006517">
    <property type="entry name" value="Phage_terminase_lsu-like_C"/>
</dbReference>
<keyword evidence="2" id="KW-0547">Nucleotide-binding</keyword>
<reference evidence="6 7" key="1">
    <citation type="journal article" date="2015" name="PLoS ONE">
        <title>Investigation of a Large Collection of Pseudomonas aeruginosa Bacteriophages Collected from a Single Environmental Source in Abidjan, Cote d'Ivoire.</title>
        <authorList>
            <person name="Essoh C."/>
            <person name="Latino L."/>
            <person name="Midoux C."/>
            <person name="Blouin Y."/>
            <person name="Loukou G."/>
            <person name="Nguetta S.P."/>
            <person name="Lathro S."/>
            <person name="Cablanmian A."/>
            <person name="Kouassi A.K."/>
            <person name="Vergnaud G."/>
            <person name="Pourcel C."/>
        </authorList>
    </citation>
    <scope>NUCLEOTIDE SEQUENCE [LARGE SCALE GENOMIC DNA]</scope>
    <source>
        <strain evidence="6">Ab02</strain>
    </source>
</reference>
<evidence type="ECO:0000256" key="4">
    <source>
        <dbReference type="ARBA" id="ARBA00023219"/>
    </source>
</evidence>
<gene>
    <name evidence="6" type="primary">ORF52</name>
</gene>
<evidence type="ECO:0000256" key="1">
    <source>
        <dbReference type="ARBA" id="ARBA00022612"/>
    </source>
</evidence>
<sequence>MENTKVPDKKLGPIALALKEARENFDLSPHVIGPKSFKQKEFTDSDAKITVFGGAAGAGKSYLGVMDFMKYIHDPNFRGVMTRRTTPQIKGPGGLLEKATDLFKLVDPKVKWKDKDGKFVFSSGAVIFLRHFEQESDKDSFQGWEVSKFLVDEGQQFTEGMVTYLISRMRNPKCSVVPHMKITCNPDYNSFLRKWIEWWLDPDTGIPIPERSGVTRWFVRKGGKMFWGDTKEECIALHGNPSLAPDDEDQVKPISFKFIAANCFDNPILMLNDPEYVANLEALPRVEREKLLDGSWHAREEGAGYFTRDWCQIVPHPPLRVLKRVRAWDISGSIESETNRNPDWTAGVLMSRTKEGLFTVEDVVRERRLFGGVFDLILETAKQDGQDVEIQIPCDPGAAGKAYAAQLIRDLADHGFHARPKTTNKSKVTRFAPFVSVAETKSVQVVAGDWNEDYFDELERFDGSKAIKDDQVDATSDAFNALSLGSLIIPDFLPPDMTQSNKFKLN</sequence>
<protein>
    <submittedName>
        <fullName evidence="6">Putative terminase, large subunit</fullName>
    </submittedName>
</protein>
<dbReference type="GO" id="GO:0005524">
    <property type="term" value="F:ATP binding"/>
    <property type="evidence" value="ECO:0007669"/>
    <property type="project" value="UniProtKB-KW"/>
</dbReference>
<keyword evidence="3" id="KW-0067">ATP-binding</keyword>